<evidence type="ECO:0000256" key="6">
    <source>
        <dbReference type="SAM" id="Phobius"/>
    </source>
</evidence>
<keyword evidence="2 6" id="KW-0812">Transmembrane</keyword>
<evidence type="ECO:0000313" key="8">
    <source>
        <dbReference type="Proteomes" id="UP000593566"/>
    </source>
</evidence>
<evidence type="ECO:0000256" key="5">
    <source>
        <dbReference type="SAM" id="MobiDB-lite"/>
    </source>
</evidence>
<protein>
    <recommendedName>
        <fullName evidence="9">Major facilitator superfamily (MFS) profile domain-containing protein</fullName>
    </recommendedName>
</protein>
<evidence type="ECO:0000256" key="3">
    <source>
        <dbReference type="ARBA" id="ARBA00022989"/>
    </source>
</evidence>
<comment type="caution">
    <text evidence="7">The sequence shown here is derived from an EMBL/GenBank/DDBJ whole genome shotgun (WGS) entry which is preliminary data.</text>
</comment>
<keyword evidence="4 6" id="KW-0472">Membrane</keyword>
<dbReference type="Gene3D" id="1.20.1250.20">
    <property type="entry name" value="MFS general substrate transporter like domains"/>
    <property type="match status" value="1"/>
</dbReference>
<dbReference type="GO" id="GO:0022857">
    <property type="term" value="F:transmembrane transporter activity"/>
    <property type="evidence" value="ECO:0007669"/>
    <property type="project" value="InterPro"/>
</dbReference>
<dbReference type="Pfam" id="PF07690">
    <property type="entry name" value="MFS_1"/>
    <property type="match status" value="1"/>
</dbReference>
<evidence type="ECO:0000256" key="1">
    <source>
        <dbReference type="ARBA" id="ARBA00004141"/>
    </source>
</evidence>
<dbReference type="PANTHER" id="PTHR23507">
    <property type="entry name" value="ZGC:174356"/>
    <property type="match status" value="1"/>
</dbReference>
<sequence length="452" mass="49580">MVEVPTIKLFEQAICNRYYADQSVHLRLTALDIDEGLCKIPPIQDELANLTGLKFTFDALPGLLTALYYGSIADRLGRRLVLALCCAGTLCSFLWILFICYADTNLPVKLVWLSSIFLCVGGSQRVAKGMNFTIIADTVDKSHRTRYMYLLAGIPHLTTLVAPPLSGLLMLIRIWLPFAVAIGALALGLLIIVFMPESLRHLSSSPKSPLLGAADTLTGTDSGEGTITPPEQLPRGIHNRLPGPGPENKEWWRDIIVLIQMPGLPFCYLLFFLKPLAMISKAFVYQYASYNFQWGLSQTTWLRFSQAGGSSLATIVVLPLLSSVLNRRGLHAQMLDLNVIRVSLLVAATGFVLLQLSYHSWMLLLALFICGMSEGEEPALQGLATSLIDHAYHARLFTSVAVVEILAKLIGGPMMGKLFSIGHAKSSGICFSVSAIILFVLMVIACVQRIKR</sequence>
<evidence type="ECO:0008006" key="9">
    <source>
        <dbReference type="Google" id="ProtNLM"/>
    </source>
</evidence>
<dbReference type="GeneID" id="59336430"/>
<feature type="transmembrane region" description="Helical" evidence="6">
    <location>
        <begin position="80"/>
        <end position="98"/>
    </location>
</feature>
<accession>A0A8H6FHQ3</accession>
<dbReference type="Proteomes" id="UP000593566">
    <property type="component" value="Unassembled WGS sequence"/>
</dbReference>
<dbReference type="GO" id="GO:0016020">
    <property type="term" value="C:membrane"/>
    <property type="evidence" value="ECO:0007669"/>
    <property type="project" value="UniProtKB-SubCell"/>
</dbReference>
<dbReference type="AlphaFoldDB" id="A0A8H6FHQ3"/>
<feature type="transmembrane region" description="Helical" evidence="6">
    <location>
        <begin position="174"/>
        <end position="195"/>
    </location>
</feature>
<keyword evidence="3 6" id="KW-1133">Transmembrane helix</keyword>
<gene>
    <name evidence="7" type="ORF">HO133_008033</name>
</gene>
<dbReference type="PANTHER" id="PTHR23507:SF1">
    <property type="entry name" value="FI18259P1-RELATED"/>
    <property type="match status" value="1"/>
</dbReference>
<feature type="transmembrane region" description="Helical" evidence="6">
    <location>
        <begin position="338"/>
        <end position="358"/>
    </location>
</feature>
<name>A0A8H6FHQ3_9LECA</name>
<reference evidence="7 8" key="1">
    <citation type="journal article" date="2020" name="Genomics">
        <title>Complete, high-quality genomes from long-read metagenomic sequencing of two wolf lichen thalli reveals enigmatic genome architecture.</title>
        <authorList>
            <person name="McKenzie S.K."/>
            <person name="Walston R.F."/>
            <person name="Allen J.L."/>
        </authorList>
    </citation>
    <scope>NUCLEOTIDE SEQUENCE [LARGE SCALE GENOMIC DNA]</scope>
    <source>
        <strain evidence="7">WasteWater1</strain>
    </source>
</reference>
<evidence type="ECO:0000313" key="7">
    <source>
        <dbReference type="EMBL" id="KAF6228303.1"/>
    </source>
</evidence>
<evidence type="ECO:0000256" key="4">
    <source>
        <dbReference type="ARBA" id="ARBA00023136"/>
    </source>
</evidence>
<dbReference type="InterPro" id="IPR036259">
    <property type="entry name" value="MFS_trans_sf"/>
</dbReference>
<feature type="transmembrane region" description="Helical" evidence="6">
    <location>
        <begin position="426"/>
        <end position="447"/>
    </location>
</feature>
<dbReference type="EMBL" id="JACCJB010000004">
    <property type="protein sequence ID" value="KAF6228303.1"/>
    <property type="molecule type" value="Genomic_DNA"/>
</dbReference>
<keyword evidence="8" id="KW-1185">Reference proteome</keyword>
<feature type="region of interest" description="Disordered" evidence="5">
    <location>
        <begin position="219"/>
        <end position="240"/>
    </location>
</feature>
<organism evidence="7 8">
    <name type="scientific">Letharia lupina</name>
    <dbReference type="NCBI Taxonomy" id="560253"/>
    <lineage>
        <taxon>Eukaryota</taxon>
        <taxon>Fungi</taxon>
        <taxon>Dikarya</taxon>
        <taxon>Ascomycota</taxon>
        <taxon>Pezizomycotina</taxon>
        <taxon>Lecanoromycetes</taxon>
        <taxon>OSLEUM clade</taxon>
        <taxon>Lecanoromycetidae</taxon>
        <taxon>Lecanorales</taxon>
        <taxon>Lecanorineae</taxon>
        <taxon>Parmeliaceae</taxon>
        <taxon>Letharia</taxon>
    </lineage>
</organism>
<evidence type="ECO:0000256" key="2">
    <source>
        <dbReference type="ARBA" id="ARBA00022692"/>
    </source>
</evidence>
<dbReference type="RefSeq" id="XP_037156237.1">
    <property type="nucleotide sequence ID" value="XM_037298901.1"/>
</dbReference>
<feature type="transmembrane region" description="Helical" evidence="6">
    <location>
        <begin position="147"/>
        <end position="168"/>
    </location>
</feature>
<comment type="subcellular location">
    <subcellularLocation>
        <location evidence="1">Membrane</location>
        <topology evidence="1">Multi-pass membrane protein</topology>
    </subcellularLocation>
</comment>
<dbReference type="InterPro" id="IPR011701">
    <property type="entry name" value="MFS"/>
</dbReference>
<dbReference type="SUPFAM" id="SSF103473">
    <property type="entry name" value="MFS general substrate transporter"/>
    <property type="match status" value="1"/>
</dbReference>
<proteinExistence type="predicted"/>